<accession>A0A316DGS4</accession>
<dbReference type="GO" id="GO:0008080">
    <property type="term" value="F:N-acetyltransferase activity"/>
    <property type="evidence" value="ECO:0007669"/>
    <property type="project" value="InterPro"/>
</dbReference>
<comment type="caution">
    <text evidence="3">The sequence shown here is derived from an EMBL/GenBank/DDBJ whole genome shotgun (WGS) entry which is preliminary data.</text>
</comment>
<dbReference type="PANTHER" id="PTHR13947:SF37">
    <property type="entry name" value="LD18367P"/>
    <property type="match status" value="1"/>
</dbReference>
<name>A0A316DGS4_9BACT</name>
<evidence type="ECO:0000259" key="2">
    <source>
        <dbReference type="PROSITE" id="PS51186"/>
    </source>
</evidence>
<keyword evidence="1 3" id="KW-0808">Transferase</keyword>
<gene>
    <name evidence="3" type="ORF">LV89_04700</name>
</gene>
<dbReference type="Pfam" id="PF00583">
    <property type="entry name" value="Acetyltransf_1"/>
    <property type="match status" value="1"/>
</dbReference>
<dbReference type="EMBL" id="QGGO01000043">
    <property type="protein sequence ID" value="PWK16818.1"/>
    <property type="molecule type" value="Genomic_DNA"/>
</dbReference>
<dbReference type="Proteomes" id="UP000245489">
    <property type="component" value="Unassembled WGS sequence"/>
</dbReference>
<feature type="domain" description="N-acetyltransferase" evidence="2">
    <location>
        <begin position="8"/>
        <end position="154"/>
    </location>
</feature>
<dbReference type="InterPro" id="IPR050769">
    <property type="entry name" value="NAT_camello-type"/>
</dbReference>
<reference evidence="3 4" key="1">
    <citation type="submission" date="2018-05" db="EMBL/GenBank/DDBJ databases">
        <title>Genomic Encyclopedia of Archaeal and Bacterial Type Strains, Phase II (KMG-II): from individual species to whole genera.</title>
        <authorList>
            <person name="Goeker M."/>
        </authorList>
    </citation>
    <scope>NUCLEOTIDE SEQUENCE [LARGE SCALE GENOMIC DNA]</scope>
    <source>
        <strain evidence="3 4">DSM 22214</strain>
    </source>
</reference>
<dbReference type="SUPFAM" id="SSF55729">
    <property type="entry name" value="Acyl-CoA N-acyltransferases (Nat)"/>
    <property type="match status" value="1"/>
</dbReference>
<dbReference type="InterPro" id="IPR016181">
    <property type="entry name" value="Acyl_CoA_acyltransferase"/>
</dbReference>
<evidence type="ECO:0000313" key="4">
    <source>
        <dbReference type="Proteomes" id="UP000245489"/>
    </source>
</evidence>
<dbReference type="InterPro" id="IPR000182">
    <property type="entry name" value="GNAT_dom"/>
</dbReference>
<proteinExistence type="predicted"/>
<dbReference type="CDD" id="cd04301">
    <property type="entry name" value="NAT_SF"/>
    <property type="match status" value="1"/>
</dbReference>
<dbReference type="AlphaFoldDB" id="A0A316DGS4"/>
<protein>
    <submittedName>
        <fullName evidence="3">Acetyltransferase (GNAT) family protein</fullName>
    </submittedName>
</protein>
<dbReference type="PROSITE" id="PS51186">
    <property type="entry name" value="GNAT"/>
    <property type="match status" value="1"/>
</dbReference>
<evidence type="ECO:0000313" key="3">
    <source>
        <dbReference type="EMBL" id="PWK16818.1"/>
    </source>
</evidence>
<organism evidence="3 4">
    <name type="scientific">Arcicella aurantiaca</name>
    <dbReference type="NCBI Taxonomy" id="591202"/>
    <lineage>
        <taxon>Bacteria</taxon>
        <taxon>Pseudomonadati</taxon>
        <taxon>Bacteroidota</taxon>
        <taxon>Cytophagia</taxon>
        <taxon>Cytophagales</taxon>
        <taxon>Flectobacillaceae</taxon>
        <taxon>Arcicella</taxon>
    </lineage>
</organism>
<keyword evidence="4" id="KW-1185">Reference proteome</keyword>
<dbReference type="PANTHER" id="PTHR13947">
    <property type="entry name" value="GNAT FAMILY N-ACETYLTRANSFERASE"/>
    <property type="match status" value="1"/>
</dbReference>
<dbReference type="OrthoDB" id="1431064at2"/>
<dbReference type="Gene3D" id="3.40.630.30">
    <property type="match status" value="1"/>
</dbReference>
<evidence type="ECO:0000256" key="1">
    <source>
        <dbReference type="ARBA" id="ARBA00022679"/>
    </source>
</evidence>
<dbReference type="RefSeq" id="WP_109745341.1">
    <property type="nucleotide sequence ID" value="NZ_QGGO01000043.1"/>
</dbReference>
<sequence length="154" mass="17512">MEQSIQIIEYQTIYKEDFKKINVEWIEKFFKIEPHDLEQLDAPEEIINNGGQIFLAKLGDEIVGTSALIHDGDDIYELAKMGVTPKAQGLGLGKKLCIFSIEEAKKRNAKSLYLLSNRKLIPAITMYSNLGFVEVPIGATLYERTDIKMDYPLQ</sequence>